<name>A0A0S8GGJ9_UNCW3</name>
<proteinExistence type="predicted"/>
<dbReference type="Proteomes" id="UP000051096">
    <property type="component" value="Unassembled WGS sequence"/>
</dbReference>
<protein>
    <submittedName>
        <fullName evidence="1">Uncharacterized protein</fullName>
    </submittedName>
</protein>
<organism evidence="1 2">
    <name type="scientific">candidate division WOR_3 bacterium SM23_60</name>
    <dbReference type="NCBI Taxonomy" id="1703780"/>
    <lineage>
        <taxon>Bacteria</taxon>
        <taxon>Bacteria division WOR-3</taxon>
    </lineage>
</organism>
<gene>
    <name evidence="1" type="ORF">AMJ87_05470</name>
</gene>
<accession>A0A0S8GGJ9</accession>
<dbReference type="EMBL" id="LJUO01000039">
    <property type="protein sequence ID" value="KPK72165.1"/>
    <property type="molecule type" value="Genomic_DNA"/>
</dbReference>
<comment type="caution">
    <text evidence="1">The sequence shown here is derived from an EMBL/GenBank/DDBJ whole genome shotgun (WGS) entry which is preliminary data.</text>
</comment>
<sequence>MRYVLCVLLIIPLFLHCPKKYAPRVDTINVHYLGSLYEDIYREPPLLSATPAMEGIIIGYVEAEPRILGHVLGKLGFFELLDEFPIDYLMSDTIVYNVHYLSIPRTLGYGIKNYGGIRFAVVRKGTDSLTIKDQVQLTLIKQRSDILWFVDDDFIKTTPRRIDFYVENRALADTSSTRLEVVPDSVLIEKVVAFRNRLDTLLSTTFILAGKSFSEFVLATIAEREGVNAIVYPPEIVMVQPQSDTVTFSEAMNYIDWSVRMHRVIDVAKKDVMQLVDENGYAVWGSIQKTNTCLVPDIHGENLIDLFYVLEASK</sequence>
<reference evidence="1 2" key="1">
    <citation type="journal article" date="2015" name="Microbiome">
        <title>Genomic resolution of linkages in carbon, nitrogen, and sulfur cycling among widespread estuary sediment bacteria.</title>
        <authorList>
            <person name="Baker B.J."/>
            <person name="Lazar C.S."/>
            <person name="Teske A.P."/>
            <person name="Dick G.J."/>
        </authorList>
    </citation>
    <scope>NUCLEOTIDE SEQUENCE [LARGE SCALE GENOMIC DNA]</scope>
    <source>
        <strain evidence="1">SM23_60</strain>
    </source>
</reference>
<dbReference type="AlphaFoldDB" id="A0A0S8GGJ9"/>
<evidence type="ECO:0000313" key="1">
    <source>
        <dbReference type="EMBL" id="KPK72165.1"/>
    </source>
</evidence>
<evidence type="ECO:0000313" key="2">
    <source>
        <dbReference type="Proteomes" id="UP000051096"/>
    </source>
</evidence>